<keyword evidence="2" id="KW-1185">Reference proteome</keyword>
<protein>
    <submittedName>
        <fullName evidence="1">Uncharacterized protein</fullName>
    </submittedName>
</protein>
<dbReference type="KEGG" id="qso:IRL76_09695"/>
<dbReference type="Proteomes" id="UP000594459">
    <property type="component" value="Chromosome"/>
</dbReference>
<dbReference type="AlphaFoldDB" id="A0A7S8ISE6"/>
<gene>
    <name evidence="1" type="ORF">IRL76_09695</name>
</gene>
<name>A0A7S8ISE6_9SPHN</name>
<accession>A0A7S8ISE6</accession>
<dbReference type="RefSeq" id="WP_200981155.1">
    <property type="nucleotide sequence ID" value="NZ_CP064654.1"/>
</dbReference>
<sequence>MSLTLSAATARIAREIVATEVAFAEATTATANTIATVSTASVEVSGAPKGEAQVALRHLQRATSRLMDAQADVFRAHAKLREIGREMMGPEEPWCPDEQVFTGAELDEEFRAA</sequence>
<proteinExistence type="predicted"/>
<reference evidence="1 2" key="1">
    <citation type="submission" date="2020-11" db="EMBL/GenBank/DDBJ databases">
        <title>The genome sequence of Erythrobacter sp. 6D36.</title>
        <authorList>
            <person name="Liu Y."/>
        </authorList>
    </citation>
    <scope>NUCLEOTIDE SEQUENCE [LARGE SCALE GENOMIC DNA]</scope>
    <source>
        <strain evidence="1 2">6D36</strain>
    </source>
</reference>
<evidence type="ECO:0000313" key="1">
    <source>
        <dbReference type="EMBL" id="QPC98148.1"/>
    </source>
</evidence>
<evidence type="ECO:0000313" key="2">
    <source>
        <dbReference type="Proteomes" id="UP000594459"/>
    </source>
</evidence>
<dbReference type="EMBL" id="CP064654">
    <property type="protein sequence ID" value="QPC98148.1"/>
    <property type="molecule type" value="Genomic_DNA"/>
</dbReference>
<organism evidence="1 2">
    <name type="scientific">Qipengyuania soli</name>
    <dbReference type="NCBI Taxonomy" id="2782568"/>
    <lineage>
        <taxon>Bacteria</taxon>
        <taxon>Pseudomonadati</taxon>
        <taxon>Pseudomonadota</taxon>
        <taxon>Alphaproteobacteria</taxon>
        <taxon>Sphingomonadales</taxon>
        <taxon>Erythrobacteraceae</taxon>
        <taxon>Qipengyuania</taxon>
    </lineage>
</organism>